<name>A0AA87ZU65_FICCA</name>
<dbReference type="SUPFAM" id="SSF49503">
    <property type="entry name" value="Cupredoxins"/>
    <property type="match status" value="1"/>
</dbReference>
<reference evidence="3" key="1">
    <citation type="submission" date="2023-07" db="EMBL/GenBank/DDBJ databases">
        <title>draft genome sequence of fig (Ficus carica).</title>
        <authorList>
            <person name="Takahashi T."/>
            <person name="Nishimura K."/>
        </authorList>
    </citation>
    <scope>NUCLEOTIDE SEQUENCE</scope>
</reference>
<protein>
    <recommendedName>
        <fullName evidence="2">Phytocyanin domain-containing protein</fullName>
    </recommendedName>
</protein>
<dbReference type="PROSITE" id="PS51485">
    <property type="entry name" value="PHYTOCYANIN"/>
    <property type="match status" value="1"/>
</dbReference>
<dbReference type="InterPro" id="IPR003245">
    <property type="entry name" value="Phytocyanin_dom"/>
</dbReference>
<comment type="caution">
    <text evidence="3">The sequence shown here is derived from an EMBL/GenBank/DDBJ whole genome shotgun (WGS) entry which is preliminary data.</text>
</comment>
<evidence type="ECO:0000256" key="1">
    <source>
        <dbReference type="SAM" id="SignalP"/>
    </source>
</evidence>
<dbReference type="EMBL" id="BTGU01000010">
    <property type="protein sequence ID" value="GMN40042.1"/>
    <property type="molecule type" value="Genomic_DNA"/>
</dbReference>
<dbReference type="PANTHER" id="PTHR34052">
    <property type="entry name" value="GLYCINE-RICH PROTEIN-LIKE"/>
    <property type="match status" value="1"/>
</dbReference>
<feature type="signal peptide" evidence="1">
    <location>
        <begin position="1"/>
        <end position="24"/>
    </location>
</feature>
<sequence>MGLSFGAKGCLLLLTACLLAVCEARTIVVGGSEGWHYGLNYTDWAIQNSPFYFKDKLVFKYNPPRSASTVYSVYLLPNLYSYITCDFSDAKLLADPKQGGGRGFVVELNQWRPHYFASNGGNGRHCNDGLMKFFAVPWPRV</sequence>
<evidence type="ECO:0000259" key="2">
    <source>
        <dbReference type="PROSITE" id="PS51485"/>
    </source>
</evidence>
<dbReference type="GO" id="GO:0009055">
    <property type="term" value="F:electron transfer activity"/>
    <property type="evidence" value="ECO:0007669"/>
    <property type="project" value="InterPro"/>
</dbReference>
<dbReference type="InterPro" id="IPR008972">
    <property type="entry name" value="Cupredoxin"/>
</dbReference>
<feature type="chain" id="PRO_5041683989" description="Phytocyanin domain-containing protein" evidence="1">
    <location>
        <begin position="25"/>
        <end position="141"/>
    </location>
</feature>
<organism evidence="3 4">
    <name type="scientific">Ficus carica</name>
    <name type="common">Common fig</name>
    <dbReference type="NCBI Taxonomy" id="3494"/>
    <lineage>
        <taxon>Eukaryota</taxon>
        <taxon>Viridiplantae</taxon>
        <taxon>Streptophyta</taxon>
        <taxon>Embryophyta</taxon>
        <taxon>Tracheophyta</taxon>
        <taxon>Spermatophyta</taxon>
        <taxon>Magnoliopsida</taxon>
        <taxon>eudicotyledons</taxon>
        <taxon>Gunneridae</taxon>
        <taxon>Pentapetalae</taxon>
        <taxon>rosids</taxon>
        <taxon>fabids</taxon>
        <taxon>Rosales</taxon>
        <taxon>Moraceae</taxon>
        <taxon>Ficeae</taxon>
        <taxon>Ficus</taxon>
    </lineage>
</organism>
<dbReference type="PANTHER" id="PTHR34052:SF2">
    <property type="entry name" value="PLASTOCYANIN-LIKE DOMAIN PROTEIN"/>
    <property type="match status" value="1"/>
</dbReference>
<proteinExistence type="predicted"/>
<accession>A0AA87ZU65</accession>
<dbReference type="Gene3D" id="2.60.40.420">
    <property type="entry name" value="Cupredoxins - blue copper proteins"/>
    <property type="match status" value="1"/>
</dbReference>
<feature type="domain" description="Phytocyanin" evidence="2">
    <location>
        <begin position="25"/>
        <end position="139"/>
    </location>
</feature>
<dbReference type="Proteomes" id="UP001187192">
    <property type="component" value="Unassembled WGS sequence"/>
</dbReference>
<keyword evidence="1" id="KW-0732">Signal</keyword>
<evidence type="ECO:0000313" key="4">
    <source>
        <dbReference type="Proteomes" id="UP001187192"/>
    </source>
</evidence>
<dbReference type="AlphaFoldDB" id="A0AA87ZU65"/>
<keyword evidence="4" id="KW-1185">Reference proteome</keyword>
<evidence type="ECO:0000313" key="3">
    <source>
        <dbReference type="EMBL" id="GMN40042.1"/>
    </source>
</evidence>
<gene>
    <name evidence="3" type="ORF">TIFTF001_009267</name>
</gene>